<feature type="transmembrane region" description="Helical" evidence="1">
    <location>
        <begin position="23"/>
        <end position="43"/>
    </location>
</feature>
<evidence type="ECO:0000313" key="3">
    <source>
        <dbReference type="Proteomes" id="UP000005307"/>
    </source>
</evidence>
<dbReference type="EMBL" id="CP003740">
    <property type="protein sequence ID" value="AGI68722.1"/>
    <property type="molecule type" value="Genomic_DNA"/>
</dbReference>
<dbReference type="KEGG" id="oat:OAN307_c31990"/>
<reference evidence="2 3" key="1">
    <citation type="journal article" date="2013" name="PLoS ONE">
        <title>Poles Apart: Arctic and Antarctic Octadecabacter strains Share High Genome Plasticity and a New Type of Xanthorhodopsin.</title>
        <authorList>
            <person name="Vollmers J."/>
            <person name="Voget S."/>
            <person name="Dietrich S."/>
            <person name="Gollnow K."/>
            <person name="Smits M."/>
            <person name="Meyer K."/>
            <person name="Brinkhoff T."/>
            <person name="Simon M."/>
            <person name="Daniel R."/>
        </authorList>
    </citation>
    <scope>NUCLEOTIDE SEQUENCE [LARGE SCALE GENOMIC DNA]</scope>
    <source>
        <strain evidence="2 3">307</strain>
    </source>
</reference>
<evidence type="ECO:0000313" key="2">
    <source>
        <dbReference type="EMBL" id="AGI68722.1"/>
    </source>
</evidence>
<feature type="transmembrane region" description="Helical" evidence="1">
    <location>
        <begin position="255"/>
        <end position="276"/>
    </location>
</feature>
<feature type="transmembrane region" description="Helical" evidence="1">
    <location>
        <begin position="75"/>
        <end position="103"/>
    </location>
</feature>
<dbReference type="Pfam" id="PF09948">
    <property type="entry name" value="PpoB2"/>
    <property type="match status" value="1"/>
</dbReference>
<gene>
    <name evidence="2" type="ORF">OAN307_c31990</name>
</gene>
<dbReference type="HOGENOM" id="CLU_065506_2_0_5"/>
<dbReference type="OrthoDB" id="164118at2"/>
<organism evidence="2 3">
    <name type="scientific">Octadecabacter antarcticus 307</name>
    <dbReference type="NCBI Taxonomy" id="391626"/>
    <lineage>
        <taxon>Bacteria</taxon>
        <taxon>Pseudomonadati</taxon>
        <taxon>Pseudomonadota</taxon>
        <taxon>Alphaproteobacteria</taxon>
        <taxon>Rhodobacterales</taxon>
        <taxon>Roseobacteraceae</taxon>
        <taxon>Octadecabacter</taxon>
    </lineage>
</organism>
<dbReference type="STRING" id="391626.OAN307_c31990"/>
<dbReference type="eggNOG" id="COG5486">
    <property type="taxonomic scope" value="Bacteria"/>
</dbReference>
<feature type="transmembrane region" description="Helical" evidence="1">
    <location>
        <begin position="115"/>
        <end position="137"/>
    </location>
</feature>
<sequence>MFNNTQRSQVGPVERLVRQDQRIVAFAAVLIALLAGIYTYFGVGMNMTALEMTRMAQPIGEPMSMGVQPVWTGKYVVLIFLMWWIMMIAMMIPSAAPMLLLYTALKRMGSEGDRAVPLSFLFLFGYLVAWAFFSAAATGLQFGAESWGLLSGPMMAVNSHTFAAIVLICSGLYQLSSLKESCLRYCKSPAFFLAEHSRPGSWGAFRTGARHGVYCLGCCWALMALLFVGGIMNLYWIVGIAIYVLIEKFIPNGQIFVRSTGVGLILFGGYLLAISWG</sequence>
<dbReference type="InterPro" id="IPR018688">
    <property type="entry name" value="PpoB2-like"/>
</dbReference>
<accession>M9R931</accession>
<feature type="transmembrane region" description="Helical" evidence="1">
    <location>
        <begin position="213"/>
        <end position="243"/>
    </location>
</feature>
<keyword evidence="1" id="KW-1133">Transmembrane helix</keyword>
<dbReference type="RefSeq" id="WP_015500703.1">
    <property type="nucleotide sequence ID" value="NC_020911.1"/>
</dbReference>
<keyword evidence="1" id="KW-0472">Membrane</keyword>
<dbReference type="AlphaFoldDB" id="M9R931"/>
<feature type="transmembrane region" description="Helical" evidence="1">
    <location>
        <begin position="157"/>
        <end position="175"/>
    </location>
</feature>
<protein>
    <submittedName>
        <fullName evidence="2">Putative DUF2182 family protein</fullName>
    </submittedName>
</protein>
<name>M9R931_9RHOB</name>
<keyword evidence="3" id="KW-1185">Reference proteome</keyword>
<dbReference type="Proteomes" id="UP000005307">
    <property type="component" value="Chromosome"/>
</dbReference>
<keyword evidence="1" id="KW-0812">Transmembrane</keyword>
<proteinExistence type="predicted"/>
<evidence type="ECO:0000256" key="1">
    <source>
        <dbReference type="SAM" id="Phobius"/>
    </source>
</evidence>